<evidence type="ECO:0000256" key="4">
    <source>
        <dbReference type="ARBA" id="ARBA00022980"/>
    </source>
</evidence>
<dbReference type="NCBIfam" id="TIGR03953">
    <property type="entry name" value="rplD_bact"/>
    <property type="match status" value="1"/>
</dbReference>
<dbReference type="PANTHER" id="PTHR10746">
    <property type="entry name" value="50S RIBOSOMAL PROTEIN L4"/>
    <property type="match status" value="1"/>
</dbReference>
<comment type="function">
    <text evidence="7">One of the primary rRNA binding proteins, this protein initially binds near the 5'-end of the 23S rRNA. It is important during the early stages of 50S assembly. It makes multiple contacts with different domains of the 23S rRNA in the assembled 50S subunit and ribosome.</text>
</comment>
<evidence type="ECO:0000256" key="2">
    <source>
        <dbReference type="ARBA" id="ARBA00022730"/>
    </source>
</evidence>
<accession>A0AB39BFJ3</accession>
<feature type="region of interest" description="Disordered" evidence="8">
    <location>
        <begin position="48"/>
        <end position="99"/>
    </location>
</feature>
<comment type="function">
    <text evidence="7">Forms part of the polypeptide exit tunnel.</text>
</comment>
<keyword evidence="4 7" id="KW-0689">Ribosomal protein</keyword>
<reference evidence="9" key="1">
    <citation type="submission" date="2024-05" db="EMBL/GenBank/DDBJ databases">
        <title>Herbiconiux sp. A18JL235.</title>
        <authorList>
            <person name="Zhang G."/>
        </authorList>
    </citation>
    <scope>NUCLEOTIDE SEQUENCE</scope>
    <source>
        <strain evidence="9">A18JL235</strain>
    </source>
</reference>
<keyword evidence="5 7" id="KW-0687">Ribonucleoprotein</keyword>
<dbReference type="AlphaFoldDB" id="A0AB39BFJ3"/>
<protein>
    <recommendedName>
        <fullName evidence="6 7">Large ribosomal subunit protein uL4</fullName>
    </recommendedName>
</protein>
<dbReference type="GO" id="GO:1990904">
    <property type="term" value="C:ribonucleoprotein complex"/>
    <property type="evidence" value="ECO:0007669"/>
    <property type="project" value="UniProtKB-KW"/>
</dbReference>
<dbReference type="SUPFAM" id="SSF52166">
    <property type="entry name" value="Ribosomal protein L4"/>
    <property type="match status" value="1"/>
</dbReference>
<dbReference type="RefSeq" id="WP_368497317.1">
    <property type="nucleotide sequence ID" value="NZ_CP162511.1"/>
</dbReference>
<gene>
    <name evidence="7 9" type="primary">rplD</name>
    <name evidence="9" type="ORF">ABFY20_16590</name>
</gene>
<dbReference type="Gene3D" id="3.40.1370.10">
    <property type="match status" value="1"/>
</dbReference>
<dbReference type="EMBL" id="CP162511">
    <property type="protein sequence ID" value="XDI04933.1"/>
    <property type="molecule type" value="Genomic_DNA"/>
</dbReference>
<dbReference type="GO" id="GO:0003735">
    <property type="term" value="F:structural constituent of ribosome"/>
    <property type="evidence" value="ECO:0007669"/>
    <property type="project" value="InterPro"/>
</dbReference>
<dbReference type="InterPro" id="IPR023574">
    <property type="entry name" value="Ribosomal_uL4_dom_sf"/>
</dbReference>
<comment type="similarity">
    <text evidence="1 7">Belongs to the universal ribosomal protein uL4 family.</text>
</comment>
<dbReference type="Pfam" id="PF00573">
    <property type="entry name" value="Ribosomal_L4"/>
    <property type="match status" value="1"/>
</dbReference>
<evidence type="ECO:0000256" key="5">
    <source>
        <dbReference type="ARBA" id="ARBA00023274"/>
    </source>
</evidence>
<evidence type="ECO:0000256" key="1">
    <source>
        <dbReference type="ARBA" id="ARBA00010528"/>
    </source>
</evidence>
<evidence type="ECO:0000256" key="6">
    <source>
        <dbReference type="ARBA" id="ARBA00035244"/>
    </source>
</evidence>
<dbReference type="FunFam" id="3.40.1370.10:FF:000004">
    <property type="entry name" value="50S ribosomal protein L4"/>
    <property type="match status" value="1"/>
</dbReference>
<sequence>MATATNTLDVLDVAGKKSGTVELPAEIFDVQTNIPLIHQVVVAQLAAARQGTHKTKRRGEVSGAGRKPFKQKGTGRARQGSIRAPQMTGGGIVHGPVPRSYAQRTPKKMIAAALLGALSDRARGGRLHVVDSLALGDAPSTKATSEFLATVASSKHVLVVIERDDLVSSKSVRNIPTVHVLPADQLNAYDVLVSDDIVFTKASFDALVAAKAKKEEVSA</sequence>
<dbReference type="PANTHER" id="PTHR10746:SF6">
    <property type="entry name" value="LARGE RIBOSOMAL SUBUNIT PROTEIN UL4M"/>
    <property type="match status" value="1"/>
</dbReference>
<keyword evidence="2 7" id="KW-0699">rRNA-binding</keyword>
<dbReference type="InterPro" id="IPR002136">
    <property type="entry name" value="Ribosomal_uL4"/>
</dbReference>
<keyword evidence="3 7" id="KW-0694">RNA-binding</keyword>
<dbReference type="HAMAP" id="MF_01328_B">
    <property type="entry name" value="Ribosomal_uL4_B"/>
    <property type="match status" value="1"/>
</dbReference>
<evidence type="ECO:0000256" key="8">
    <source>
        <dbReference type="SAM" id="MobiDB-lite"/>
    </source>
</evidence>
<dbReference type="InterPro" id="IPR013005">
    <property type="entry name" value="Ribosomal_uL4-like"/>
</dbReference>
<proteinExistence type="inferred from homology"/>
<evidence type="ECO:0000256" key="7">
    <source>
        <dbReference type="HAMAP-Rule" id="MF_01328"/>
    </source>
</evidence>
<name>A0AB39BFJ3_9MICO</name>
<organism evidence="9">
    <name type="scientific">Herbiconiux sp. A18JL235</name>
    <dbReference type="NCBI Taxonomy" id="3152363"/>
    <lineage>
        <taxon>Bacteria</taxon>
        <taxon>Bacillati</taxon>
        <taxon>Actinomycetota</taxon>
        <taxon>Actinomycetes</taxon>
        <taxon>Micrococcales</taxon>
        <taxon>Microbacteriaceae</taxon>
        <taxon>Herbiconiux</taxon>
    </lineage>
</organism>
<evidence type="ECO:0000256" key="3">
    <source>
        <dbReference type="ARBA" id="ARBA00022884"/>
    </source>
</evidence>
<dbReference type="GO" id="GO:0005840">
    <property type="term" value="C:ribosome"/>
    <property type="evidence" value="ECO:0007669"/>
    <property type="project" value="UniProtKB-KW"/>
</dbReference>
<evidence type="ECO:0000313" key="9">
    <source>
        <dbReference type="EMBL" id="XDI04933.1"/>
    </source>
</evidence>
<dbReference type="GO" id="GO:0019843">
    <property type="term" value="F:rRNA binding"/>
    <property type="evidence" value="ECO:0007669"/>
    <property type="project" value="UniProtKB-UniRule"/>
</dbReference>
<dbReference type="GO" id="GO:0006412">
    <property type="term" value="P:translation"/>
    <property type="evidence" value="ECO:0007669"/>
    <property type="project" value="UniProtKB-UniRule"/>
</dbReference>
<comment type="subunit">
    <text evidence="7">Part of the 50S ribosomal subunit.</text>
</comment>